<sequence length="109" mass="12431">HTQWRRAKPALVRYVGLLDHKCYILFLGRVIMAMKSSMSTNPSWFLSISFTIFRQSSRLQLSPSLRRTSITSSAVILPSLSLSNTKKARRMSPSWTPFLCTSMNSSRSM</sequence>
<dbReference type="Gramene" id="AET5Gv20569900.1">
    <property type="protein sequence ID" value="AET5Gv20569900.1"/>
    <property type="gene ID" value="AET5Gv20569900"/>
</dbReference>
<keyword evidence="2" id="KW-1185">Reference proteome</keyword>
<reference evidence="1" key="4">
    <citation type="submission" date="2019-03" db="UniProtKB">
        <authorList>
            <consortium name="EnsemblPlants"/>
        </authorList>
    </citation>
    <scope>IDENTIFICATION</scope>
</reference>
<dbReference type="EnsemblPlants" id="AET5Gv20569900.1">
    <property type="protein sequence ID" value="AET5Gv20569900.1"/>
    <property type="gene ID" value="AET5Gv20569900"/>
</dbReference>
<reference evidence="2" key="2">
    <citation type="journal article" date="2017" name="Nat. Plants">
        <title>The Aegilops tauschii genome reveals multiple impacts of transposons.</title>
        <authorList>
            <person name="Zhao G."/>
            <person name="Zou C."/>
            <person name="Li K."/>
            <person name="Wang K."/>
            <person name="Li T."/>
            <person name="Gao L."/>
            <person name="Zhang X."/>
            <person name="Wang H."/>
            <person name="Yang Z."/>
            <person name="Liu X."/>
            <person name="Jiang W."/>
            <person name="Mao L."/>
            <person name="Kong X."/>
            <person name="Jiao Y."/>
            <person name="Jia J."/>
        </authorList>
    </citation>
    <scope>NUCLEOTIDE SEQUENCE [LARGE SCALE GENOMIC DNA]</scope>
    <source>
        <strain evidence="2">cv. AL8/78</strain>
    </source>
</reference>
<name>A0A453KZN0_AEGTS</name>
<dbReference type="AlphaFoldDB" id="A0A453KZN0"/>
<accession>A0A453KZN0</accession>
<reference evidence="1" key="3">
    <citation type="journal article" date="2017" name="Nature">
        <title>Genome sequence of the progenitor of the wheat D genome Aegilops tauschii.</title>
        <authorList>
            <person name="Luo M.C."/>
            <person name="Gu Y.Q."/>
            <person name="Puiu D."/>
            <person name="Wang H."/>
            <person name="Twardziok S.O."/>
            <person name="Deal K.R."/>
            <person name="Huo N."/>
            <person name="Zhu T."/>
            <person name="Wang L."/>
            <person name="Wang Y."/>
            <person name="McGuire P.E."/>
            <person name="Liu S."/>
            <person name="Long H."/>
            <person name="Ramasamy R.K."/>
            <person name="Rodriguez J.C."/>
            <person name="Van S.L."/>
            <person name="Yuan L."/>
            <person name="Wang Z."/>
            <person name="Xia Z."/>
            <person name="Xiao L."/>
            <person name="Anderson O.D."/>
            <person name="Ouyang S."/>
            <person name="Liang Y."/>
            <person name="Zimin A.V."/>
            <person name="Pertea G."/>
            <person name="Qi P."/>
            <person name="Bennetzen J.L."/>
            <person name="Dai X."/>
            <person name="Dawson M.W."/>
            <person name="Muller H.G."/>
            <person name="Kugler K."/>
            <person name="Rivarola-Duarte L."/>
            <person name="Spannagl M."/>
            <person name="Mayer K.F.X."/>
            <person name="Lu F.H."/>
            <person name="Bevan M.W."/>
            <person name="Leroy P."/>
            <person name="Li P."/>
            <person name="You F.M."/>
            <person name="Sun Q."/>
            <person name="Liu Z."/>
            <person name="Lyons E."/>
            <person name="Wicker T."/>
            <person name="Salzberg S.L."/>
            <person name="Devos K.M."/>
            <person name="Dvorak J."/>
        </authorList>
    </citation>
    <scope>NUCLEOTIDE SEQUENCE [LARGE SCALE GENOMIC DNA]</scope>
    <source>
        <strain evidence="1">cv. AL8/78</strain>
    </source>
</reference>
<dbReference type="Proteomes" id="UP000015105">
    <property type="component" value="Chromosome 5D"/>
</dbReference>
<reference evidence="1" key="5">
    <citation type="journal article" date="2021" name="G3 (Bethesda)">
        <title>Aegilops tauschii genome assembly Aet v5.0 features greater sequence contiguity and improved annotation.</title>
        <authorList>
            <person name="Wang L."/>
            <person name="Zhu T."/>
            <person name="Rodriguez J.C."/>
            <person name="Deal K.R."/>
            <person name="Dubcovsky J."/>
            <person name="McGuire P.E."/>
            <person name="Lux T."/>
            <person name="Spannagl M."/>
            <person name="Mayer K.F.X."/>
            <person name="Baldrich P."/>
            <person name="Meyers B.C."/>
            <person name="Huo N."/>
            <person name="Gu Y.Q."/>
            <person name="Zhou H."/>
            <person name="Devos K.M."/>
            <person name="Bennetzen J.L."/>
            <person name="Unver T."/>
            <person name="Budak H."/>
            <person name="Gulick P.J."/>
            <person name="Galiba G."/>
            <person name="Kalapos B."/>
            <person name="Nelson D.R."/>
            <person name="Li P."/>
            <person name="You F.M."/>
            <person name="Luo M.C."/>
            <person name="Dvorak J."/>
        </authorList>
    </citation>
    <scope>NUCLEOTIDE SEQUENCE [LARGE SCALE GENOMIC DNA]</scope>
    <source>
        <strain evidence="1">cv. AL8/78</strain>
    </source>
</reference>
<evidence type="ECO:0000313" key="2">
    <source>
        <dbReference type="Proteomes" id="UP000015105"/>
    </source>
</evidence>
<protein>
    <submittedName>
        <fullName evidence="1">Uncharacterized protein</fullName>
    </submittedName>
</protein>
<evidence type="ECO:0000313" key="1">
    <source>
        <dbReference type="EnsemblPlants" id="AET5Gv20569900.1"/>
    </source>
</evidence>
<reference evidence="2" key="1">
    <citation type="journal article" date="2014" name="Science">
        <title>Ancient hybridizations among the ancestral genomes of bread wheat.</title>
        <authorList>
            <consortium name="International Wheat Genome Sequencing Consortium,"/>
            <person name="Marcussen T."/>
            <person name="Sandve S.R."/>
            <person name="Heier L."/>
            <person name="Spannagl M."/>
            <person name="Pfeifer M."/>
            <person name="Jakobsen K.S."/>
            <person name="Wulff B.B."/>
            <person name="Steuernagel B."/>
            <person name="Mayer K.F."/>
            <person name="Olsen O.A."/>
        </authorList>
    </citation>
    <scope>NUCLEOTIDE SEQUENCE [LARGE SCALE GENOMIC DNA]</scope>
    <source>
        <strain evidence="2">cv. AL8/78</strain>
    </source>
</reference>
<organism evidence="1 2">
    <name type="scientific">Aegilops tauschii subsp. strangulata</name>
    <name type="common">Goatgrass</name>
    <dbReference type="NCBI Taxonomy" id="200361"/>
    <lineage>
        <taxon>Eukaryota</taxon>
        <taxon>Viridiplantae</taxon>
        <taxon>Streptophyta</taxon>
        <taxon>Embryophyta</taxon>
        <taxon>Tracheophyta</taxon>
        <taxon>Spermatophyta</taxon>
        <taxon>Magnoliopsida</taxon>
        <taxon>Liliopsida</taxon>
        <taxon>Poales</taxon>
        <taxon>Poaceae</taxon>
        <taxon>BOP clade</taxon>
        <taxon>Pooideae</taxon>
        <taxon>Triticodae</taxon>
        <taxon>Triticeae</taxon>
        <taxon>Triticinae</taxon>
        <taxon>Aegilops</taxon>
    </lineage>
</organism>
<proteinExistence type="predicted"/>